<proteinExistence type="predicted"/>
<feature type="region of interest" description="Disordered" evidence="1">
    <location>
        <begin position="1"/>
        <end position="24"/>
    </location>
</feature>
<reference evidence="2" key="2">
    <citation type="journal article" date="2010" name="Science">
        <title>The genome of the Western clawed frog Xenopus tropicalis.</title>
        <authorList>
            <person name="Hellsten U."/>
            <person name="Harland R.M."/>
            <person name="Gilchrist M.J."/>
            <person name="Hendrix D."/>
            <person name="Jurka J."/>
            <person name="Kapitonov V."/>
            <person name="Ovcharenko I."/>
            <person name="Putnam N.H."/>
            <person name="Shu S."/>
            <person name="Taher L."/>
            <person name="Blitz I.L."/>
            <person name="Blumberg B."/>
            <person name="Dichmann D.S."/>
            <person name="Dubchak I."/>
            <person name="Amaya E."/>
            <person name="Detter J.C."/>
            <person name="Fletcher R."/>
            <person name="Gerhard D.S."/>
            <person name="Goodstein D."/>
            <person name="Graves T."/>
            <person name="Grigoriev I.V."/>
            <person name="Grimwood J."/>
            <person name="Kawashima T."/>
            <person name="Lindquist E."/>
            <person name="Lucas S.M."/>
            <person name="Mead P.E."/>
            <person name="Mitros T."/>
            <person name="Ogino H."/>
            <person name="Ohta Y."/>
            <person name="Poliakov A.V."/>
            <person name="Pollet N."/>
            <person name="Robert J."/>
            <person name="Salamov A."/>
            <person name="Sater A.K."/>
            <person name="Schmutz J."/>
            <person name="Terry A."/>
            <person name="Vize P.D."/>
            <person name="Warren W.C."/>
            <person name="Wells D."/>
            <person name="Wills A."/>
            <person name="Wilson R.K."/>
            <person name="Zimmerman L.B."/>
            <person name="Zorn A.M."/>
            <person name="Grainger R."/>
            <person name="Grammer T."/>
            <person name="Khokha M.K."/>
            <person name="Richardson P.M."/>
            <person name="Rokhsar D.S."/>
        </authorList>
    </citation>
    <scope>NUCLEOTIDE SEQUENCE [LARGE SCALE GENOMIC DNA]</scope>
    <source>
        <strain evidence="2">Nigerian</strain>
    </source>
</reference>
<feature type="compositionally biased region" description="Polar residues" evidence="1">
    <location>
        <begin position="1"/>
        <end position="11"/>
    </location>
</feature>
<reference evidence="2" key="1">
    <citation type="submission" date="2009-11" db="EMBL/GenBank/DDBJ databases">
        <authorList>
            <consortium name="US DOE Joint Genome Institute (JGI-PGF)"/>
            <person name="Ottilar R."/>
            <person name="Schmutz J."/>
            <person name="Salamov A."/>
            <person name="Cheng J.F."/>
            <person name="Lucas S."/>
            <person name="Pitluck S."/>
            <person name="Gundlach H."/>
            <person name="Guo Y."/>
            <person name="Haberer G."/>
            <person name="Nasrallah J."/>
            <person name="Mayer K.F.X."/>
            <person name="van de Peer Y."/>
            <person name="Weigel D."/>
            <person name="Grigoriev I.V."/>
        </authorList>
    </citation>
    <scope>NUCLEOTIDE SEQUENCE</scope>
    <source>
        <strain evidence="2">Nigerian</strain>
    </source>
</reference>
<protein>
    <submittedName>
        <fullName evidence="2">Uncharacterized protein</fullName>
    </submittedName>
</protein>
<dbReference type="AlphaFoldDB" id="A0A1B8XWV4"/>
<dbReference type="EMBL" id="KV460945">
    <property type="protein sequence ID" value="OCA15155.1"/>
    <property type="molecule type" value="Genomic_DNA"/>
</dbReference>
<gene>
    <name evidence="2" type="ORF">XENTR_v900304253mg</name>
</gene>
<feature type="non-terminal residue" evidence="2">
    <location>
        <position position="1"/>
    </location>
</feature>
<reference evidence="2" key="3">
    <citation type="submission" date="2016-05" db="EMBL/GenBank/DDBJ databases">
        <title>WGS assembly of Xenopus tropicalis.</title>
        <authorList>
            <person name="Sessions A."/>
            <person name="Jenkins J."/>
            <person name="Mitros T."/>
            <person name="Lyons J.T."/>
            <person name="Dichmann D.S."/>
            <person name="Robert J."/>
            <person name="Harland R.M."/>
            <person name="Rokhsar D.S."/>
        </authorList>
    </citation>
    <scope>NUCLEOTIDE SEQUENCE</scope>
    <source>
        <strain evidence="2">Nigerian</strain>
    </source>
</reference>
<organism evidence="2">
    <name type="scientific">Xenopus tropicalis</name>
    <name type="common">Western clawed frog</name>
    <name type="synonym">Silurana tropicalis</name>
    <dbReference type="NCBI Taxonomy" id="8364"/>
    <lineage>
        <taxon>Eukaryota</taxon>
        <taxon>Metazoa</taxon>
        <taxon>Chordata</taxon>
        <taxon>Craniata</taxon>
        <taxon>Vertebrata</taxon>
        <taxon>Euteleostomi</taxon>
        <taxon>Amphibia</taxon>
        <taxon>Batrachia</taxon>
        <taxon>Anura</taxon>
        <taxon>Pipoidea</taxon>
        <taxon>Pipidae</taxon>
        <taxon>Xenopodinae</taxon>
        <taxon>Xenopus</taxon>
        <taxon>Silurana</taxon>
    </lineage>
</organism>
<name>A0A1B8XWV4_XENTR</name>
<feature type="non-terminal residue" evidence="2">
    <location>
        <position position="47"/>
    </location>
</feature>
<evidence type="ECO:0000313" key="2">
    <source>
        <dbReference type="EMBL" id="OCA15155.1"/>
    </source>
</evidence>
<evidence type="ECO:0000256" key="1">
    <source>
        <dbReference type="SAM" id="MobiDB-lite"/>
    </source>
</evidence>
<sequence length="47" mass="5062">ASINFLTQAESRPTPPSLSDDTFPANAKQAYKTYAALPSAHPSLEQQ</sequence>
<accession>A0A1B8XWV4</accession>